<feature type="coiled-coil region" evidence="1">
    <location>
        <begin position="15"/>
        <end position="49"/>
    </location>
</feature>
<keyword evidence="4" id="KW-1185">Reference proteome</keyword>
<dbReference type="EMBL" id="JABSTR010000007">
    <property type="protein sequence ID" value="KAH9375603.1"/>
    <property type="molecule type" value="Genomic_DNA"/>
</dbReference>
<evidence type="ECO:0000313" key="3">
    <source>
        <dbReference type="EMBL" id="KAH9375603.1"/>
    </source>
</evidence>
<dbReference type="Proteomes" id="UP000821853">
    <property type="component" value="Chromosome 5"/>
</dbReference>
<reference evidence="3 4" key="1">
    <citation type="journal article" date="2020" name="Cell">
        <title>Large-Scale Comparative Analyses of Tick Genomes Elucidate Their Genetic Diversity and Vector Capacities.</title>
        <authorList>
            <consortium name="Tick Genome and Microbiome Consortium (TIGMIC)"/>
            <person name="Jia N."/>
            <person name="Wang J."/>
            <person name="Shi W."/>
            <person name="Du L."/>
            <person name="Sun Y."/>
            <person name="Zhan W."/>
            <person name="Jiang J.F."/>
            <person name="Wang Q."/>
            <person name="Zhang B."/>
            <person name="Ji P."/>
            <person name="Bell-Sakyi L."/>
            <person name="Cui X.M."/>
            <person name="Yuan T.T."/>
            <person name="Jiang B.G."/>
            <person name="Yang W.F."/>
            <person name="Lam T.T."/>
            <person name="Chang Q.C."/>
            <person name="Ding S.J."/>
            <person name="Wang X.J."/>
            <person name="Zhu J.G."/>
            <person name="Ruan X.D."/>
            <person name="Zhao L."/>
            <person name="Wei J.T."/>
            <person name="Ye R.Z."/>
            <person name="Que T.C."/>
            <person name="Du C.H."/>
            <person name="Zhou Y.H."/>
            <person name="Cheng J.X."/>
            <person name="Dai P.F."/>
            <person name="Guo W.B."/>
            <person name="Han X.H."/>
            <person name="Huang E.J."/>
            <person name="Li L.F."/>
            <person name="Wei W."/>
            <person name="Gao Y.C."/>
            <person name="Liu J.Z."/>
            <person name="Shao H.Z."/>
            <person name="Wang X."/>
            <person name="Wang C.C."/>
            <person name="Yang T.C."/>
            <person name="Huo Q.B."/>
            <person name="Li W."/>
            <person name="Chen H.Y."/>
            <person name="Chen S.E."/>
            <person name="Zhou L.G."/>
            <person name="Ni X.B."/>
            <person name="Tian J.H."/>
            <person name="Sheng Y."/>
            <person name="Liu T."/>
            <person name="Pan Y.S."/>
            <person name="Xia L.Y."/>
            <person name="Li J."/>
            <person name="Zhao F."/>
            <person name="Cao W.C."/>
        </authorList>
    </citation>
    <scope>NUCLEOTIDE SEQUENCE [LARGE SCALE GENOMIC DNA]</scope>
    <source>
        <strain evidence="3">HaeL-2018</strain>
    </source>
</reference>
<organism evidence="3 4">
    <name type="scientific">Haemaphysalis longicornis</name>
    <name type="common">Bush tick</name>
    <dbReference type="NCBI Taxonomy" id="44386"/>
    <lineage>
        <taxon>Eukaryota</taxon>
        <taxon>Metazoa</taxon>
        <taxon>Ecdysozoa</taxon>
        <taxon>Arthropoda</taxon>
        <taxon>Chelicerata</taxon>
        <taxon>Arachnida</taxon>
        <taxon>Acari</taxon>
        <taxon>Parasitiformes</taxon>
        <taxon>Ixodida</taxon>
        <taxon>Ixodoidea</taxon>
        <taxon>Ixodidae</taxon>
        <taxon>Haemaphysalinae</taxon>
        <taxon>Haemaphysalis</taxon>
    </lineage>
</organism>
<evidence type="ECO:0000259" key="2">
    <source>
        <dbReference type="Pfam" id="PF25298"/>
    </source>
</evidence>
<dbReference type="Pfam" id="PF25298">
    <property type="entry name" value="Baculo_FP_2nd"/>
    <property type="match status" value="1"/>
</dbReference>
<dbReference type="VEuPathDB" id="VectorBase:HLOH_043422"/>
<feature type="domain" description="FP protein C-terminal" evidence="2">
    <location>
        <begin position="154"/>
        <end position="204"/>
    </location>
</feature>
<dbReference type="OrthoDB" id="6509011at2759"/>
<evidence type="ECO:0000256" key="1">
    <source>
        <dbReference type="SAM" id="Coils"/>
    </source>
</evidence>
<name>A0A9J6GJX0_HAELO</name>
<sequence length="205" mass="23630">MSFCNEQFELMSTRHSKIEKENAVLRKENATLSAECKELKEAVAVSERTLLSLEQYFRNKNIEIKGLTASEDKDLPEIPKKVGDTISEPITEPDVDICHRVPRKDGGCPNFVVQFHSRAKRDAVDEKARKKRVRTDEIGAPGRYPVYVNDHLCPELKILLKQATARKNEKQWKYVWTDEGKIFARKTDTSRVLRITSPNDLEKMQ</sequence>
<evidence type="ECO:0000313" key="4">
    <source>
        <dbReference type="Proteomes" id="UP000821853"/>
    </source>
</evidence>
<gene>
    <name evidence="3" type="ORF">HPB48_013813</name>
</gene>
<comment type="caution">
    <text evidence="3">The sequence shown here is derived from an EMBL/GenBank/DDBJ whole genome shotgun (WGS) entry which is preliminary data.</text>
</comment>
<keyword evidence="1" id="KW-0175">Coiled coil</keyword>
<proteinExistence type="predicted"/>
<dbReference type="AlphaFoldDB" id="A0A9J6GJX0"/>
<dbReference type="OMA" id="KICRIRC"/>
<protein>
    <recommendedName>
        <fullName evidence="2">FP protein C-terminal domain-containing protein</fullName>
    </recommendedName>
</protein>
<accession>A0A9J6GJX0</accession>
<dbReference type="InterPro" id="IPR057251">
    <property type="entry name" value="FP_C"/>
</dbReference>